<feature type="transmembrane region" description="Helical" evidence="1">
    <location>
        <begin position="31"/>
        <end position="54"/>
    </location>
</feature>
<sequence length="142" mass="16038">MKNIINDKLWSEEEKKSMDSERKNSKSRNEALELTITAFLILFFFIITAGVIKLDDKDPTLGIMLIICAVISLGLTILACYKPLISMIIGLIVYCISTGWFIASFHEAVFETKKSIKIFMPISLGFRLLVMALQSSLKNKNQ</sequence>
<accession>A0A1T5LSL9</accession>
<dbReference type="AlphaFoldDB" id="A0A1T5LSL9"/>
<keyword evidence="1" id="KW-0472">Membrane</keyword>
<feature type="transmembrane region" description="Helical" evidence="1">
    <location>
        <begin position="118"/>
        <end position="137"/>
    </location>
</feature>
<feature type="transmembrane region" description="Helical" evidence="1">
    <location>
        <begin position="60"/>
        <end position="81"/>
    </location>
</feature>
<name>A0A1T5LSL9_9BACT</name>
<feature type="transmembrane region" description="Helical" evidence="1">
    <location>
        <begin position="88"/>
        <end position="106"/>
    </location>
</feature>
<evidence type="ECO:0000313" key="3">
    <source>
        <dbReference type="Proteomes" id="UP000190961"/>
    </source>
</evidence>
<keyword evidence="3" id="KW-1185">Reference proteome</keyword>
<evidence type="ECO:0000256" key="1">
    <source>
        <dbReference type="SAM" id="Phobius"/>
    </source>
</evidence>
<protein>
    <submittedName>
        <fullName evidence="2">Uncharacterized protein</fullName>
    </submittedName>
</protein>
<proteinExistence type="predicted"/>
<dbReference type="EMBL" id="FUZU01000002">
    <property type="protein sequence ID" value="SKC78962.1"/>
    <property type="molecule type" value="Genomic_DNA"/>
</dbReference>
<gene>
    <name evidence="2" type="ORF">SAMN05660236_3845</name>
</gene>
<dbReference type="STRING" id="688867.SAMN05660236_3845"/>
<dbReference type="RefSeq" id="WP_079688351.1">
    <property type="nucleotide sequence ID" value="NZ_FUZU01000002.1"/>
</dbReference>
<evidence type="ECO:0000313" key="2">
    <source>
        <dbReference type="EMBL" id="SKC78962.1"/>
    </source>
</evidence>
<organism evidence="2 3">
    <name type="scientific">Ohtaekwangia koreensis</name>
    <dbReference type="NCBI Taxonomy" id="688867"/>
    <lineage>
        <taxon>Bacteria</taxon>
        <taxon>Pseudomonadati</taxon>
        <taxon>Bacteroidota</taxon>
        <taxon>Cytophagia</taxon>
        <taxon>Cytophagales</taxon>
        <taxon>Fulvivirgaceae</taxon>
        <taxon>Ohtaekwangia</taxon>
    </lineage>
</organism>
<keyword evidence="1" id="KW-1133">Transmembrane helix</keyword>
<reference evidence="2 3" key="1">
    <citation type="submission" date="2017-02" db="EMBL/GenBank/DDBJ databases">
        <authorList>
            <person name="Peterson S.W."/>
        </authorList>
    </citation>
    <scope>NUCLEOTIDE SEQUENCE [LARGE SCALE GENOMIC DNA]</scope>
    <source>
        <strain evidence="2 3">DSM 25262</strain>
    </source>
</reference>
<dbReference type="Proteomes" id="UP000190961">
    <property type="component" value="Unassembled WGS sequence"/>
</dbReference>
<keyword evidence="1" id="KW-0812">Transmembrane</keyword>